<name>A0A1X7EFH8_TRICW</name>
<evidence type="ECO:0000313" key="1">
    <source>
        <dbReference type="EMBL" id="SMF32582.1"/>
    </source>
</evidence>
<dbReference type="AlphaFoldDB" id="A0A1X7EFH8"/>
<reference evidence="2" key="1">
    <citation type="submission" date="2017-04" db="EMBL/GenBank/DDBJ databases">
        <authorList>
            <person name="Varghese N."/>
            <person name="Submissions S."/>
        </authorList>
    </citation>
    <scope>NUCLEOTIDE SEQUENCE [LARGE SCALE GENOMIC DNA]</scope>
    <source>
        <strain evidence="2">Ballard 720</strain>
    </source>
</reference>
<dbReference type="RefSeq" id="WP_085227524.1">
    <property type="nucleotide sequence ID" value="NZ_BSQD01000004.1"/>
</dbReference>
<sequence>MKLRMGALCLFDNPTDEDGRALIRQFVLATVELLSRGRLAMAADAVASGSADRAAASPVDGVVIVPTSANFDDAKHILADIVDEVLPLLDD</sequence>
<organism evidence="1 2">
    <name type="scientific">Trinickia caryophylli</name>
    <name type="common">Paraburkholderia caryophylli</name>
    <dbReference type="NCBI Taxonomy" id="28094"/>
    <lineage>
        <taxon>Bacteria</taxon>
        <taxon>Pseudomonadati</taxon>
        <taxon>Pseudomonadota</taxon>
        <taxon>Betaproteobacteria</taxon>
        <taxon>Burkholderiales</taxon>
        <taxon>Burkholderiaceae</taxon>
        <taxon>Trinickia</taxon>
    </lineage>
</organism>
<proteinExistence type="predicted"/>
<dbReference type="GeneID" id="95553634"/>
<evidence type="ECO:0000313" key="2">
    <source>
        <dbReference type="Proteomes" id="UP000192911"/>
    </source>
</evidence>
<keyword evidence="2" id="KW-1185">Reference proteome</keyword>
<protein>
    <submittedName>
        <fullName evidence="1">Uncharacterized protein</fullName>
    </submittedName>
</protein>
<accession>A0A1X7EFH8</accession>
<dbReference type="OrthoDB" id="7055978at2"/>
<dbReference type="Proteomes" id="UP000192911">
    <property type="component" value="Unassembled WGS sequence"/>
</dbReference>
<gene>
    <name evidence="1" type="ORF">SAMN06295900_105283</name>
</gene>
<dbReference type="STRING" id="28094.SAMN06295900_105283"/>
<dbReference type="EMBL" id="FXAH01000005">
    <property type="protein sequence ID" value="SMF32582.1"/>
    <property type="molecule type" value="Genomic_DNA"/>
</dbReference>